<accession>A0ABU6QII5</accession>
<keyword evidence="2" id="KW-1185">Reference proteome</keyword>
<evidence type="ECO:0000313" key="1">
    <source>
        <dbReference type="EMBL" id="MED6111261.1"/>
    </source>
</evidence>
<evidence type="ECO:0000313" key="2">
    <source>
        <dbReference type="Proteomes" id="UP001341840"/>
    </source>
</evidence>
<reference evidence="1 2" key="1">
    <citation type="journal article" date="2023" name="Plants (Basel)">
        <title>Bridging the Gap: Combining Genomics and Transcriptomics Approaches to Understand Stylosanthes scabra, an Orphan Legume from the Brazilian Caatinga.</title>
        <authorList>
            <person name="Ferreira-Neto J.R.C."/>
            <person name="da Silva M.D."/>
            <person name="Binneck E."/>
            <person name="de Melo N.F."/>
            <person name="da Silva R.H."/>
            <person name="de Melo A.L.T.M."/>
            <person name="Pandolfi V."/>
            <person name="Bustamante F.O."/>
            <person name="Brasileiro-Vidal A.C."/>
            <person name="Benko-Iseppon A.M."/>
        </authorList>
    </citation>
    <scope>NUCLEOTIDE SEQUENCE [LARGE SCALE GENOMIC DNA]</scope>
    <source>
        <tissue evidence="1">Leaves</tissue>
    </source>
</reference>
<comment type="caution">
    <text evidence="1">The sequence shown here is derived from an EMBL/GenBank/DDBJ whole genome shotgun (WGS) entry which is preliminary data.</text>
</comment>
<gene>
    <name evidence="1" type="ORF">PIB30_050925</name>
</gene>
<sequence>MTQLTLEEIALPTKTLCIGSIGLLTSHTMSTERQRVMELHPRISPYVLRAGLLPLTRLNDYWFKVDEPLINAFLERWRPETHSFHKP</sequence>
<organism evidence="1 2">
    <name type="scientific">Stylosanthes scabra</name>
    <dbReference type="NCBI Taxonomy" id="79078"/>
    <lineage>
        <taxon>Eukaryota</taxon>
        <taxon>Viridiplantae</taxon>
        <taxon>Streptophyta</taxon>
        <taxon>Embryophyta</taxon>
        <taxon>Tracheophyta</taxon>
        <taxon>Spermatophyta</taxon>
        <taxon>Magnoliopsida</taxon>
        <taxon>eudicotyledons</taxon>
        <taxon>Gunneridae</taxon>
        <taxon>Pentapetalae</taxon>
        <taxon>rosids</taxon>
        <taxon>fabids</taxon>
        <taxon>Fabales</taxon>
        <taxon>Fabaceae</taxon>
        <taxon>Papilionoideae</taxon>
        <taxon>50 kb inversion clade</taxon>
        <taxon>dalbergioids sensu lato</taxon>
        <taxon>Dalbergieae</taxon>
        <taxon>Pterocarpus clade</taxon>
        <taxon>Stylosanthes</taxon>
    </lineage>
</organism>
<protein>
    <recommendedName>
        <fullName evidence="3">Aminotransferase-like plant mobile domain-containing protein</fullName>
    </recommendedName>
</protein>
<name>A0ABU6QII5_9FABA</name>
<dbReference type="Proteomes" id="UP001341840">
    <property type="component" value="Unassembled WGS sequence"/>
</dbReference>
<evidence type="ECO:0008006" key="3">
    <source>
        <dbReference type="Google" id="ProtNLM"/>
    </source>
</evidence>
<dbReference type="EMBL" id="JASCZI010000355">
    <property type="protein sequence ID" value="MED6111261.1"/>
    <property type="molecule type" value="Genomic_DNA"/>
</dbReference>
<proteinExistence type="predicted"/>